<keyword evidence="9" id="KW-0234">DNA repair</keyword>
<dbReference type="Gene3D" id="3.90.320.10">
    <property type="match status" value="1"/>
</dbReference>
<dbReference type="SUPFAM" id="SSF52980">
    <property type="entry name" value="Restriction endonuclease-like"/>
    <property type="match status" value="1"/>
</dbReference>
<evidence type="ECO:0000256" key="2">
    <source>
        <dbReference type="ARBA" id="ARBA00022741"/>
    </source>
</evidence>
<gene>
    <name evidence="12" type="ORF">RM530_16800</name>
</gene>
<protein>
    <recommendedName>
        <fullName evidence="10">DNA 3'-5' helicase II</fullName>
    </recommendedName>
</protein>
<organism evidence="12 13">
    <name type="scientific">Banduia mediterranea</name>
    <dbReference type="NCBI Taxonomy" id="3075609"/>
    <lineage>
        <taxon>Bacteria</taxon>
        <taxon>Pseudomonadati</taxon>
        <taxon>Pseudomonadota</taxon>
        <taxon>Gammaproteobacteria</taxon>
        <taxon>Nevskiales</taxon>
        <taxon>Algiphilaceae</taxon>
        <taxon>Banduia</taxon>
    </lineage>
</organism>
<dbReference type="InterPro" id="IPR038726">
    <property type="entry name" value="PDDEXK_AddAB-type"/>
</dbReference>
<evidence type="ECO:0000313" key="13">
    <source>
        <dbReference type="Proteomes" id="UP001254608"/>
    </source>
</evidence>
<evidence type="ECO:0000256" key="4">
    <source>
        <dbReference type="ARBA" id="ARBA00022801"/>
    </source>
</evidence>
<evidence type="ECO:0000256" key="8">
    <source>
        <dbReference type="ARBA" id="ARBA00023125"/>
    </source>
</evidence>
<evidence type="ECO:0000256" key="1">
    <source>
        <dbReference type="ARBA" id="ARBA00022722"/>
    </source>
</evidence>
<evidence type="ECO:0000256" key="9">
    <source>
        <dbReference type="ARBA" id="ARBA00023204"/>
    </source>
</evidence>
<keyword evidence="2" id="KW-0547">Nucleotide-binding</keyword>
<dbReference type="Gene3D" id="3.40.50.300">
    <property type="entry name" value="P-loop containing nucleotide triphosphate hydrolases"/>
    <property type="match status" value="1"/>
</dbReference>
<reference evidence="12 13" key="1">
    <citation type="submission" date="2023-09" db="EMBL/GenBank/DDBJ databases">
        <authorList>
            <person name="Rey-Velasco X."/>
        </authorList>
    </citation>
    <scope>NUCLEOTIDE SEQUENCE [LARGE SCALE GENOMIC DNA]</scope>
    <source>
        <strain evidence="12 13">W345</strain>
    </source>
</reference>
<dbReference type="EMBL" id="JAVRIC010000032">
    <property type="protein sequence ID" value="MDT0499004.1"/>
    <property type="molecule type" value="Genomic_DNA"/>
</dbReference>
<dbReference type="InterPro" id="IPR014017">
    <property type="entry name" value="DNA_helicase_UvrD-like_C"/>
</dbReference>
<accession>A0ABU2WN05</accession>
<evidence type="ECO:0000259" key="11">
    <source>
        <dbReference type="PROSITE" id="PS51217"/>
    </source>
</evidence>
<dbReference type="Pfam" id="PF13361">
    <property type="entry name" value="UvrD_C"/>
    <property type="match status" value="1"/>
</dbReference>
<proteinExistence type="predicted"/>
<keyword evidence="6 12" id="KW-0269">Exonuclease</keyword>
<sequence>MRVAADAAQLIQGGSVAVLGRTRGVLAPVIRALRVRGLSPACQDIDALAALPAVRDYVATARALWHPADRLSWTQLLRAPFVGLSWADLLVLSRAQRERPWPERLRERADDAALSEEGRARVARLLAALKACARDAALRTHLADRTEALWQALGGPGCIDRDELDDLRATQRLLRQHSRGGAIADLEALQRGLDQLYASPRAGQIQVMTVHKAKGLEFDHVLLVGTHKGPRNEDKPLWHLRALRGAELLVPQPPQTLAEDDPAHRLYDWVHEQHVAERRAETLRLLYVAVTRAKCSLRLYACADTDDAGLPKFAAHSFARLLEPVIAPQWSAFTQTADSEAAADRDASVPRAPRLPLNYRFEPDLSGLYRPVETRTLKPSEAVLDAQDNKLEWRAEDIAPGDIYAQLVGTLYHETLEKIAKDGLAAWSDRGASRRDSLAAGLRRMGLPAPQVAAAVSRVLELVARTLDSERGRWILDAKPWARNEYHLAAYLDDRWVSAVIDRCFEDADGTLWIIDYKAAARPVEASLLDAYVAQAGQRYASQMAVYVRLLGGLMPGRTIRAALYFAETAQLLEAGAA</sequence>
<dbReference type="PROSITE" id="PS51217">
    <property type="entry name" value="UVRD_HELICASE_CTER"/>
    <property type="match status" value="1"/>
</dbReference>
<keyword evidence="3" id="KW-0227">DNA damage</keyword>
<dbReference type="InterPro" id="IPR011604">
    <property type="entry name" value="PDDEXK-like_dom_sf"/>
</dbReference>
<feature type="domain" description="UvrD-like helicase C-terminal" evidence="11">
    <location>
        <begin position="1"/>
        <end position="215"/>
    </location>
</feature>
<dbReference type="InterPro" id="IPR000212">
    <property type="entry name" value="DNA_helicase_UvrD/REP"/>
</dbReference>
<dbReference type="PANTHER" id="PTHR11070">
    <property type="entry name" value="UVRD / RECB / PCRA DNA HELICASE FAMILY MEMBER"/>
    <property type="match status" value="1"/>
</dbReference>
<evidence type="ECO:0000256" key="3">
    <source>
        <dbReference type="ARBA" id="ARBA00022763"/>
    </source>
</evidence>
<dbReference type="GO" id="GO:0004527">
    <property type="term" value="F:exonuclease activity"/>
    <property type="evidence" value="ECO:0007669"/>
    <property type="project" value="UniProtKB-KW"/>
</dbReference>
<evidence type="ECO:0000256" key="7">
    <source>
        <dbReference type="ARBA" id="ARBA00022840"/>
    </source>
</evidence>
<keyword evidence="5" id="KW-0347">Helicase</keyword>
<keyword evidence="7" id="KW-0067">ATP-binding</keyword>
<evidence type="ECO:0000256" key="5">
    <source>
        <dbReference type="ARBA" id="ARBA00022806"/>
    </source>
</evidence>
<evidence type="ECO:0000313" key="12">
    <source>
        <dbReference type="EMBL" id="MDT0499004.1"/>
    </source>
</evidence>
<dbReference type="Gene3D" id="1.10.486.10">
    <property type="entry name" value="PCRA, domain 4"/>
    <property type="match status" value="1"/>
</dbReference>
<dbReference type="SUPFAM" id="SSF52540">
    <property type="entry name" value="P-loop containing nucleoside triphosphate hydrolases"/>
    <property type="match status" value="1"/>
</dbReference>
<keyword evidence="4" id="KW-0378">Hydrolase</keyword>
<dbReference type="Proteomes" id="UP001254608">
    <property type="component" value="Unassembled WGS sequence"/>
</dbReference>
<dbReference type="Pfam" id="PF12705">
    <property type="entry name" value="PDDEXK_1"/>
    <property type="match status" value="1"/>
</dbReference>
<evidence type="ECO:0000256" key="6">
    <source>
        <dbReference type="ARBA" id="ARBA00022839"/>
    </source>
</evidence>
<comment type="caution">
    <text evidence="12">The sequence shown here is derived from an EMBL/GenBank/DDBJ whole genome shotgun (WGS) entry which is preliminary data.</text>
</comment>
<dbReference type="PANTHER" id="PTHR11070:SF2">
    <property type="entry name" value="ATP-DEPENDENT DNA HELICASE SRS2"/>
    <property type="match status" value="1"/>
</dbReference>
<name>A0ABU2WN05_9GAMM</name>
<keyword evidence="8" id="KW-0238">DNA-binding</keyword>
<keyword evidence="1" id="KW-0540">Nuclease</keyword>
<evidence type="ECO:0000256" key="10">
    <source>
        <dbReference type="ARBA" id="ARBA00034923"/>
    </source>
</evidence>
<keyword evidence="13" id="KW-1185">Reference proteome</keyword>
<dbReference type="InterPro" id="IPR011335">
    <property type="entry name" value="Restrct_endonuc-II-like"/>
</dbReference>
<dbReference type="InterPro" id="IPR027417">
    <property type="entry name" value="P-loop_NTPase"/>
</dbReference>